<protein>
    <submittedName>
        <fullName evidence="8">DMT family transporter</fullName>
    </submittedName>
</protein>
<dbReference type="PANTHER" id="PTHR32322">
    <property type="entry name" value="INNER MEMBRANE TRANSPORTER"/>
    <property type="match status" value="1"/>
</dbReference>
<evidence type="ECO:0000259" key="7">
    <source>
        <dbReference type="Pfam" id="PF00892"/>
    </source>
</evidence>
<gene>
    <name evidence="8" type="ORF">ABEG18_23830</name>
</gene>
<feature type="transmembrane region" description="Helical" evidence="6">
    <location>
        <begin position="112"/>
        <end position="132"/>
    </location>
</feature>
<feature type="transmembrane region" description="Helical" evidence="6">
    <location>
        <begin position="260"/>
        <end position="277"/>
    </location>
</feature>
<feature type="transmembrane region" description="Helical" evidence="6">
    <location>
        <begin position="24"/>
        <end position="46"/>
    </location>
</feature>
<comment type="similarity">
    <text evidence="2">Belongs to the EamA transporter family.</text>
</comment>
<sequence length="280" mass="28976">MLIWSTGWISARFGAPYADPLTFLSIRFALAGVVVALLAWAAGAAWPAKRRDVAHAMTSGALLHAVYLGGVWWAIARGLPAGVSGLIAAVQPILTAILAPALVHERISVRQWLGIGLGFVGIGLVLLPKLAGLGPGELATVAGPIGVNLVGMLGVTLGSFYQKRFVPTGDLRTVTALQYAGAFLVVAPAALWLEPLRVEWNLTVVLTMAWSVLALSIGAIGLLLLLIRNGAVSRAAALIYLVPPAVAIEAYLLFGETLAPIQALGMAATAAGVALATRKA</sequence>
<keyword evidence="4 6" id="KW-1133">Transmembrane helix</keyword>
<comment type="subcellular location">
    <subcellularLocation>
        <location evidence="1">Membrane</location>
        <topology evidence="1">Multi-pass membrane protein</topology>
    </subcellularLocation>
</comment>
<feature type="transmembrane region" description="Helical" evidence="6">
    <location>
        <begin position="53"/>
        <end position="75"/>
    </location>
</feature>
<evidence type="ECO:0000256" key="3">
    <source>
        <dbReference type="ARBA" id="ARBA00022692"/>
    </source>
</evidence>
<keyword evidence="3 6" id="KW-0812">Transmembrane</keyword>
<dbReference type="SUPFAM" id="SSF103481">
    <property type="entry name" value="Multidrug resistance efflux transporter EmrE"/>
    <property type="match status" value="2"/>
</dbReference>
<reference evidence="8" key="1">
    <citation type="submission" date="2024-05" db="EMBL/GenBank/DDBJ databases">
        <authorList>
            <person name="Kim S."/>
            <person name="Heo J."/>
            <person name="Choi H."/>
            <person name="Choi Y."/>
            <person name="Kwon S.-W."/>
            <person name="Kim Y."/>
        </authorList>
    </citation>
    <scope>NUCLEOTIDE SEQUENCE</scope>
    <source>
        <strain evidence="8">KACC 23698</strain>
    </source>
</reference>
<evidence type="ECO:0000256" key="1">
    <source>
        <dbReference type="ARBA" id="ARBA00004141"/>
    </source>
</evidence>
<keyword evidence="5 6" id="KW-0472">Membrane</keyword>
<name>A0AAU7JE73_9HYPH</name>
<dbReference type="InterPro" id="IPR050638">
    <property type="entry name" value="AA-Vitamin_Transporters"/>
</dbReference>
<feature type="transmembrane region" description="Helical" evidence="6">
    <location>
        <begin position="173"/>
        <end position="193"/>
    </location>
</feature>
<dbReference type="PANTHER" id="PTHR32322:SF2">
    <property type="entry name" value="EAMA DOMAIN-CONTAINING PROTEIN"/>
    <property type="match status" value="1"/>
</dbReference>
<feature type="transmembrane region" description="Helical" evidence="6">
    <location>
        <begin position="81"/>
        <end position="103"/>
    </location>
</feature>
<evidence type="ECO:0000256" key="4">
    <source>
        <dbReference type="ARBA" id="ARBA00022989"/>
    </source>
</evidence>
<feature type="domain" description="EamA" evidence="7">
    <location>
        <begin position="149"/>
        <end position="277"/>
    </location>
</feature>
<accession>A0AAU7JE73</accession>
<feature type="transmembrane region" description="Helical" evidence="6">
    <location>
        <begin position="138"/>
        <end position="161"/>
    </location>
</feature>
<proteinExistence type="inferred from homology"/>
<evidence type="ECO:0000313" key="8">
    <source>
        <dbReference type="EMBL" id="XBO38687.1"/>
    </source>
</evidence>
<feature type="domain" description="EamA" evidence="7">
    <location>
        <begin position="1"/>
        <end position="126"/>
    </location>
</feature>
<organism evidence="8">
    <name type="scientific">Alsobacter sp. KACC 23698</name>
    <dbReference type="NCBI Taxonomy" id="3149229"/>
    <lineage>
        <taxon>Bacteria</taxon>
        <taxon>Pseudomonadati</taxon>
        <taxon>Pseudomonadota</taxon>
        <taxon>Alphaproteobacteria</taxon>
        <taxon>Hyphomicrobiales</taxon>
        <taxon>Alsobacteraceae</taxon>
        <taxon>Alsobacter</taxon>
    </lineage>
</organism>
<feature type="transmembrane region" description="Helical" evidence="6">
    <location>
        <begin position="205"/>
        <end position="225"/>
    </location>
</feature>
<dbReference type="InterPro" id="IPR000620">
    <property type="entry name" value="EamA_dom"/>
</dbReference>
<evidence type="ECO:0000256" key="2">
    <source>
        <dbReference type="ARBA" id="ARBA00007362"/>
    </source>
</evidence>
<dbReference type="Pfam" id="PF00892">
    <property type="entry name" value="EamA"/>
    <property type="match status" value="2"/>
</dbReference>
<dbReference type="EMBL" id="CP157484">
    <property type="protein sequence ID" value="XBO38687.1"/>
    <property type="molecule type" value="Genomic_DNA"/>
</dbReference>
<feature type="transmembrane region" description="Helical" evidence="6">
    <location>
        <begin position="237"/>
        <end position="254"/>
    </location>
</feature>
<dbReference type="InterPro" id="IPR037185">
    <property type="entry name" value="EmrE-like"/>
</dbReference>
<evidence type="ECO:0000256" key="5">
    <source>
        <dbReference type="ARBA" id="ARBA00023136"/>
    </source>
</evidence>
<evidence type="ECO:0000256" key="6">
    <source>
        <dbReference type="SAM" id="Phobius"/>
    </source>
</evidence>
<dbReference type="GO" id="GO:0016020">
    <property type="term" value="C:membrane"/>
    <property type="evidence" value="ECO:0007669"/>
    <property type="project" value="UniProtKB-SubCell"/>
</dbReference>
<dbReference type="AlphaFoldDB" id="A0AAU7JE73"/>